<dbReference type="InterPro" id="IPR001387">
    <property type="entry name" value="Cro/C1-type_HTH"/>
</dbReference>
<dbReference type="Pfam" id="PF01381">
    <property type="entry name" value="HTH_3"/>
    <property type="match status" value="1"/>
</dbReference>
<sequence length="113" mass="12603">MNASKAISNTVYHEELRRARIQRGLTQEQVAEGAGISKTMVQRYETEPGKGHHARPSEGTAMKIEAYLQRVKPLSEAAVVVEETADLLQGVSLDELIEEIKRRGFQLTLQSRA</sequence>
<dbReference type="RefSeq" id="WP_407802653.1">
    <property type="nucleotide sequence ID" value="NZ_JBJNUX010000040.1"/>
</dbReference>
<evidence type="ECO:0000259" key="1">
    <source>
        <dbReference type="PROSITE" id="PS50943"/>
    </source>
</evidence>
<keyword evidence="3" id="KW-1185">Reference proteome</keyword>
<dbReference type="Proteomes" id="UP001628646">
    <property type="component" value="Unassembled WGS sequence"/>
</dbReference>
<dbReference type="InterPro" id="IPR010982">
    <property type="entry name" value="Lambda_DNA-bd_dom_sf"/>
</dbReference>
<organism evidence="2 3">
    <name type="scientific">Pseudomonas azerbaijanorientalis</name>
    <dbReference type="NCBI Taxonomy" id="2842350"/>
    <lineage>
        <taxon>Bacteria</taxon>
        <taxon>Pseudomonadati</taxon>
        <taxon>Pseudomonadota</taxon>
        <taxon>Gammaproteobacteria</taxon>
        <taxon>Pseudomonadales</taxon>
        <taxon>Pseudomonadaceae</taxon>
        <taxon>Pseudomonas</taxon>
    </lineage>
</organism>
<reference evidence="2 3" key="1">
    <citation type="submission" date="2024-12" db="EMBL/GenBank/DDBJ databases">
        <title>Pseudomonas species isolated from Lotus nodules promote plant growth.</title>
        <authorList>
            <person name="Yu Y.-H."/>
            <person name="Kurtenbach J."/>
            <person name="Crosbie D."/>
            <person name="Brachmann A."/>
            <person name="Marin M."/>
        </authorList>
    </citation>
    <scope>NUCLEOTIDE SEQUENCE [LARGE SCALE GENOMIC DNA]</scope>
    <source>
        <strain evidence="2 3">PLb11B</strain>
    </source>
</reference>
<gene>
    <name evidence="2" type="ORF">ACJ8NA_29645</name>
</gene>
<evidence type="ECO:0000313" key="3">
    <source>
        <dbReference type="Proteomes" id="UP001628646"/>
    </source>
</evidence>
<comment type="caution">
    <text evidence="2">The sequence shown here is derived from an EMBL/GenBank/DDBJ whole genome shotgun (WGS) entry which is preliminary data.</text>
</comment>
<dbReference type="Gene3D" id="1.10.260.40">
    <property type="entry name" value="lambda repressor-like DNA-binding domains"/>
    <property type="match status" value="1"/>
</dbReference>
<feature type="domain" description="HTH cro/C1-type" evidence="1">
    <location>
        <begin position="16"/>
        <end position="77"/>
    </location>
</feature>
<proteinExistence type="predicted"/>
<evidence type="ECO:0000313" key="2">
    <source>
        <dbReference type="EMBL" id="MFL9002785.1"/>
    </source>
</evidence>
<dbReference type="EMBL" id="JBJNUY010000024">
    <property type="protein sequence ID" value="MFL9002785.1"/>
    <property type="molecule type" value="Genomic_DNA"/>
</dbReference>
<protein>
    <submittedName>
        <fullName evidence="2">Helix-turn-helix domain-containing protein</fullName>
    </submittedName>
</protein>
<dbReference type="SUPFAM" id="SSF47413">
    <property type="entry name" value="lambda repressor-like DNA-binding domains"/>
    <property type="match status" value="1"/>
</dbReference>
<name>A0ABW8WD08_9PSED</name>
<dbReference type="CDD" id="cd00093">
    <property type="entry name" value="HTH_XRE"/>
    <property type="match status" value="1"/>
</dbReference>
<accession>A0ABW8WD08</accession>
<dbReference type="SMART" id="SM00530">
    <property type="entry name" value="HTH_XRE"/>
    <property type="match status" value="1"/>
</dbReference>
<dbReference type="PROSITE" id="PS50943">
    <property type="entry name" value="HTH_CROC1"/>
    <property type="match status" value="1"/>
</dbReference>